<dbReference type="GO" id="GO:0005743">
    <property type="term" value="C:mitochondrial inner membrane"/>
    <property type="evidence" value="ECO:0007669"/>
    <property type="project" value="InterPro"/>
</dbReference>
<feature type="compositionally biased region" description="Low complexity" evidence="1">
    <location>
        <begin position="628"/>
        <end position="639"/>
    </location>
</feature>
<evidence type="ECO:0000259" key="2">
    <source>
        <dbReference type="Pfam" id="PF14611"/>
    </source>
</evidence>
<name>A0A2V1AYL2_9ASCO</name>
<dbReference type="InterPro" id="IPR048400">
    <property type="entry name" value="SLS1_N"/>
</dbReference>
<feature type="region of interest" description="Disordered" evidence="1">
    <location>
        <begin position="81"/>
        <end position="112"/>
    </location>
</feature>
<dbReference type="Proteomes" id="UP000244309">
    <property type="component" value="Unassembled WGS sequence"/>
</dbReference>
<feature type="domain" description="SLS1 first KH" evidence="2">
    <location>
        <begin position="197"/>
        <end position="258"/>
    </location>
</feature>
<dbReference type="Pfam" id="PF14611">
    <property type="entry name" value="KH_SLS1_1"/>
    <property type="match status" value="1"/>
</dbReference>
<dbReference type="OrthoDB" id="5392646at2759"/>
<proteinExistence type="predicted"/>
<evidence type="ECO:0000259" key="3">
    <source>
        <dbReference type="Pfam" id="PF20776"/>
    </source>
</evidence>
<evidence type="ECO:0000313" key="5">
    <source>
        <dbReference type="EMBL" id="PVH22894.1"/>
    </source>
</evidence>
<dbReference type="InterPro" id="IPR032741">
    <property type="entry name" value="Sls1_KH-1"/>
</dbReference>
<dbReference type="VEuPathDB" id="FungiDB:CXQ85_002618"/>
<dbReference type="GeneID" id="37007949"/>
<comment type="caution">
    <text evidence="5">The sequence shown here is derived from an EMBL/GenBank/DDBJ whole genome shotgun (WGS) entry which is preliminary data.</text>
</comment>
<dbReference type="Pfam" id="PF20776">
    <property type="entry name" value="SLS1_N"/>
    <property type="match status" value="1"/>
</dbReference>
<feature type="domain" description="SLS1 N-terminal" evidence="3">
    <location>
        <begin position="108"/>
        <end position="183"/>
    </location>
</feature>
<evidence type="ECO:0000259" key="4">
    <source>
        <dbReference type="Pfam" id="PF20778"/>
    </source>
</evidence>
<dbReference type="RefSeq" id="XP_025343834.1">
    <property type="nucleotide sequence ID" value="XM_025486284.1"/>
</dbReference>
<feature type="domain" description="SLS1 C-terminal" evidence="4">
    <location>
        <begin position="348"/>
        <end position="751"/>
    </location>
</feature>
<feature type="compositionally biased region" description="Basic and acidic residues" evidence="1">
    <location>
        <begin position="89"/>
        <end position="103"/>
    </location>
</feature>
<dbReference type="Pfam" id="PF20778">
    <property type="entry name" value="SLS1_C"/>
    <property type="match status" value="1"/>
</dbReference>
<protein>
    <submittedName>
        <fullName evidence="5">Uncharacterized protein</fullName>
    </submittedName>
</protein>
<keyword evidence="6" id="KW-1185">Reference proteome</keyword>
<accession>A0A2V1AYL2</accession>
<dbReference type="InterPro" id="IPR048401">
    <property type="entry name" value="SLS1_C"/>
</dbReference>
<reference evidence="5 6" key="1">
    <citation type="submission" date="2017-12" db="EMBL/GenBank/DDBJ databases">
        <title>Genome Sequence of a Multidrug-Resistant Candida haemulonii Isolate from a Patient with Chronic Leg Ulcers in Israel.</title>
        <authorList>
            <person name="Chow N.A."/>
            <person name="Gade L."/>
            <person name="Batra D."/>
            <person name="Rowe L.A."/>
            <person name="Ben-Ami R."/>
            <person name="Loparev V.N."/>
            <person name="Litvintseva A.P."/>
        </authorList>
    </citation>
    <scope>NUCLEOTIDE SEQUENCE [LARGE SCALE GENOMIC DNA]</scope>
    <source>
        <strain evidence="5 6">B11899</strain>
    </source>
</reference>
<feature type="region of interest" description="Disordered" evidence="1">
    <location>
        <begin position="621"/>
        <end position="642"/>
    </location>
</feature>
<dbReference type="STRING" id="45357.A0A2V1AYL2"/>
<evidence type="ECO:0000256" key="1">
    <source>
        <dbReference type="SAM" id="MobiDB-lite"/>
    </source>
</evidence>
<gene>
    <name evidence="5" type="ORF">CXQ85_002618</name>
</gene>
<evidence type="ECO:0000313" key="6">
    <source>
        <dbReference type="Proteomes" id="UP000244309"/>
    </source>
</evidence>
<dbReference type="AlphaFoldDB" id="A0A2V1AYL2"/>
<organism evidence="5 6">
    <name type="scientific">Candidozyma haemuli</name>
    <dbReference type="NCBI Taxonomy" id="45357"/>
    <lineage>
        <taxon>Eukaryota</taxon>
        <taxon>Fungi</taxon>
        <taxon>Dikarya</taxon>
        <taxon>Ascomycota</taxon>
        <taxon>Saccharomycotina</taxon>
        <taxon>Pichiomycetes</taxon>
        <taxon>Metschnikowiaceae</taxon>
        <taxon>Candidozyma</taxon>
    </lineage>
</organism>
<sequence>MSRAILPGVLARGNQVRCFSRAPCLRSERRYPSFVHHALKDNTSKADDRKSLPTIRKPILILSPEQTEDKKYNKLLRKFNNKPRRKLHKPDMDFIDENSRGEDSPPSNTPESLSVAIESFRPSAKKVSQVKKTAISHKLSKAFRKSQMQTYIKWKNPDLTGYKGLNKEKLATFIIERVWSTDIKENSDVEDFHITESVSLTALEISLLLLSNGRILNHIQNAVSKIEFDIETYKLMLTGTAEQVENAKINLSQSLENVHKEEIDLSAVRELAMKLHGRFDVEEVGKYTDVCFEHLRDETFDLFALNKNQLKRTKRLVLWLLNYNLHYKEFLHLPKDSSTRMLPFKHDESLAWKDRFKELYVLENQGGKPNQLLLDELEKFSDESLASIDLENDDLFDEENSFAQKDSDGSLDKISDLLGLMGVEDESVKLAPPVEQKTSQVEISEQQRDQIYKELTNFDYKSSLPGVSQENMDPKCFTVTLGNVLFEKPKEPHGVIPQVASVEDHKSVLFNSNITFAHDKLLAMQSDHESSTYKDPHDYRLQFKFTPSPFSQSSDFSNTADAMNYPPIEIWAKVKNNVTPDLDSLHLVSVEGENSSFVCLPQAKSDLKITCQSTGQLLANHDLDNEDSSSASEALSSTSGRYKQLEQQPGVMEFFQSSHLNFSGKRPISIAPTIDIMVNGEKVRYHYLNLFYRREIMFLLPRADGSDSMVDVCVVDGGSLGGKRTEIRFAGSQHGTTRKDFDELLDQVLEFVNTL</sequence>
<dbReference type="EMBL" id="PKFO01000010">
    <property type="protein sequence ID" value="PVH22894.1"/>
    <property type="molecule type" value="Genomic_DNA"/>
</dbReference>